<evidence type="ECO:0000313" key="4">
    <source>
        <dbReference type="Proteomes" id="UP000218811"/>
    </source>
</evidence>
<organism evidence="3 4">
    <name type="scientific">Wolfiporia cocos (strain MD-104)</name>
    <name type="common">Brown rot fungus</name>
    <dbReference type="NCBI Taxonomy" id="742152"/>
    <lineage>
        <taxon>Eukaryota</taxon>
        <taxon>Fungi</taxon>
        <taxon>Dikarya</taxon>
        <taxon>Basidiomycota</taxon>
        <taxon>Agaricomycotina</taxon>
        <taxon>Agaricomycetes</taxon>
        <taxon>Polyporales</taxon>
        <taxon>Phaeolaceae</taxon>
        <taxon>Wolfiporia</taxon>
    </lineage>
</organism>
<dbReference type="GO" id="GO:0004103">
    <property type="term" value="F:choline kinase activity"/>
    <property type="evidence" value="ECO:0007669"/>
    <property type="project" value="TreeGrafter"/>
</dbReference>
<reference evidence="3 4" key="1">
    <citation type="journal article" date="2012" name="Science">
        <title>The Paleozoic origin of enzymatic lignin decomposition reconstructed from 31 fungal genomes.</title>
        <authorList>
            <person name="Floudas D."/>
            <person name="Binder M."/>
            <person name="Riley R."/>
            <person name="Barry K."/>
            <person name="Blanchette R.A."/>
            <person name="Henrissat B."/>
            <person name="Martinez A.T."/>
            <person name="Otillar R."/>
            <person name="Spatafora J.W."/>
            <person name="Yadav J.S."/>
            <person name="Aerts A."/>
            <person name="Benoit I."/>
            <person name="Boyd A."/>
            <person name="Carlson A."/>
            <person name="Copeland A."/>
            <person name="Coutinho P.M."/>
            <person name="de Vries R.P."/>
            <person name="Ferreira P."/>
            <person name="Findley K."/>
            <person name="Foster B."/>
            <person name="Gaskell J."/>
            <person name="Glotzer D."/>
            <person name="Gorecki P."/>
            <person name="Heitman J."/>
            <person name="Hesse C."/>
            <person name="Hori C."/>
            <person name="Igarashi K."/>
            <person name="Jurgens J.A."/>
            <person name="Kallen N."/>
            <person name="Kersten P."/>
            <person name="Kohler A."/>
            <person name="Kuees U."/>
            <person name="Kumar T.K.A."/>
            <person name="Kuo A."/>
            <person name="LaButti K."/>
            <person name="Larrondo L.F."/>
            <person name="Lindquist E."/>
            <person name="Ling A."/>
            <person name="Lombard V."/>
            <person name="Lucas S."/>
            <person name="Lundell T."/>
            <person name="Martin R."/>
            <person name="McLaughlin D.J."/>
            <person name="Morgenstern I."/>
            <person name="Morin E."/>
            <person name="Murat C."/>
            <person name="Nagy L.G."/>
            <person name="Nolan M."/>
            <person name="Ohm R.A."/>
            <person name="Patyshakuliyeva A."/>
            <person name="Rokas A."/>
            <person name="Ruiz-Duenas F.J."/>
            <person name="Sabat G."/>
            <person name="Salamov A."/>
            <person name="Samejima M."/>
            <person name="Schmutz J."/>
            <person name="Slot J.C."/>
            <person name="St John F."/>
            <person name="Stenlid J."/>
            <person name="Sun H."/>
            <person name="Sun S."/>
            <person name="Syed K."/>
            <person name="Tsang A."/>
            <person name="Wiebenga A."/>
            <person name="Young D."/>
            <person name="Pisabarro A."/>
            <person name="Eastwood D.C."/>
            <person name="Martin F."/>
            <person name="Cullen D."/>
            <person name="Grigoriev I.V."/>
            <person name="Hibbett D.S."/>
        </authorList>
    </citation>
    <scope>NUCLEOTIDE SEQUENCE [LARGE SCALE GENOMIC DNA]</scope>
    <source>
        <strain evidence="3 4">MD-104</strain>
    </source>
</reference>
<keyword evidence="3" id="KW-0808">Transferase</keyword>
<dbReference type="GO" id="GO:0006646">
    <property type="term" value="P:phosphatidylethanolamine biosynthetic process"/>
    <property type="evidence" value="ECO:0007669"/>
    <property type="project" value="TreeGrafter"/>
</dbReference>
<dbReference type="SUPFAM" id="SSF56112">
    <property type="entry name" value="Protein kinase-like (PK-like)"/>
    <property type="match status" value="1"/>
</dbReference>
<dbReference type="AlphaFoldDB" id="A0A2H3J3R2"/>
<keyword evidence="4" id="KW-1185">Reference proteome</keyword>
<dbReference type="Gene3D" id="3.90.1200.10">
    <property type="match status" value="1"/>
</dbReference>
<dbReference type="OMA" id="IETSIDY"/>
<gene>
    <name evidence="3" type="ORF">WOLCODRAFT_135102</name>
</gene>
<protein>
    <submittedName>
        <fullName evidence="3">Kinase-like protein</fullName>
    </submittedName>
</protein>
<dbReference type="PANTHER" id="PTHR22603">
    <property type="entry name" value="CHOLINE/ETHANOALAMINE KINASE"/>
    <property type="match status" value="1"/>
</dbReference>
<proteinExistence type="inferred from homology"/>
<evidence type="ECO:0000256" key="2">
    <source>
        <dbReference type="SAM" id="MobiDB-lite"/>
    </source>
</evidence>
<dbReference type="Pfam" id="PF01633">
    <property type="entry name" value="Choline_kinase"/>
    <property type="match status" value="1"/>
</dbReference>
<dbReference type="InterPro" id="IPR011009">
    <property type="entry name" value="Kinase-like_dom_sf"/>
</dbReference>
<keyword evidence="3" id="KW-0418">Kinase</keyword>
<dbReference type="PANTHER" id="PTHR22603:SF93">
    <property type="entry name" value="RE24176P"/>
    <property type="match status" value="1"/>
</dbReference>
<dbReference type="CDD" id="cd05157">
    <property type="entry name" value="ETNK_euk"/>
    <property type="match status" value="1"/>
</dbReference>
<dbReference type="GO" id="GO:0005737">
    <property type="term" value="C:cytoplasm"/>
    <property type="evidence" value="ECO:0007669"/>
    <property type="project" value="TreeGrafter"/>
</dbReference>
<feature type="compositionally biased region" description="Low complexity" evidence="2">
    <location>
        <begin position="59"/>
        <end position="72"/>
    </location>
</feature>
<dbReference type="GO" id="GO:0004305">
    <property type="term" value="F:ethanolamine kinase activity"/>
    <property type="evidence" value="ECO:0007669"/>
    <property type="project" value="TreeGrafter"/>
</dbReference>
<sequence>MGKLTTKFHSASTFYHRFLTLVRPTRLSSLATQNEMSPTLGPDLAPSPSLAPYNRPVLSSNRSSTSSLHSGSDNVTGSSPAYSTSSVSIPFDDGDVDVVKVEGLRHSNVRLEARRFKTAPFMGQLLDILRTIRAPSWTNPAITADAVSIQKVSGSMTNAVFFVSCPSVPSTSILLLRIYGPSSGSLISRPRELQTLHVLSSRYRIGPRVYGTFENGRVEEYFDATTLTAADLRDEKVSAWIGARMAELHGVDIKAVEPTVSEDIDWMIAVTRNIQSWLGYAREVLALPTAPDAVSRGLDLDLFAQEWERYMDWVRGQERHDGVSRRVFAHNDTQYGNLLRLKSLRPGMPEHRQIIVVDFEYAALNPAALDIANHFHEWTANYHDDAPHVLRPALYPSPEQRRNFYSSYLRHLAPGVSSANSHMDLDQEMAKLEREVQAWSPASHAMWTVWGIVQAREIVEGKDKDPEFDYLGYAQCRMDSFRREIRALGIGCTP</sequence>
<dbReference type="Proteomes" id="UP000218811">
    <property type="component" value="Unassembled WGS sequence"/>
</dbReference>
<feature type="region of interest" description="Disordered" evidence="2">
    <location>
        <begin position="34"/>
        <end position="81"/>
    </location>
</feature>
<name>A0A2H3J3R2_WOLCO</name>
<dbReference type="EMBL" id="KB467831">
    <property type="protein sequence ID" value="PCH33379.1"/>
    <property type="molecule type" value="Genomic_DNA"/>
</dbReference>
<accession>A0A2H3J3R2</accession>
<evidence type="ECO:0000256" key="1">
    <source>
        <dbReference type="ARBA" id="ARBA00038211"/>
    </source>
</evidence>
<dbReference type="OrthoDB" id="10267235at2759"/>
<dbReference type="Gene3D" id="3.30.200.20">
    <property type="entry name" value="Phosphorylase Kinase, domain 1"/>
    <property type="match status" value="1"/>
</dbReference>
<dbReference type="STRING" id="742152.A0A2H3J3R2"/>
<comment type="similarity">
    <text evidence="1">Belongs to the choline/ethanolamine kinase family.</text>
</comment>
<evidence type="ECO:0000313" key="3">
    <source>
        <dbReference type="EMBL" id="PCH33379.1"/>
    </source>
</evidence>